<evidence type="ECO:0000259" key="1">
    <source>
        <dbReference type="PROSITE" id="PS50053"/>
    </source>
</evidence>
<dbReference type="SMART" id="SM00213">
    <property type="entry name" value="UBQ"/>
    <property type="match status" value="1"/>
</dbReference>
<dbReference type="CDD" id="cd17039">
    <property type="entry name" value="Ubl_ubiquitin_like"/>
    <property type="match status" value="1"/>
</dbReference>
<dbReference type="SUPFAM" id="SSF54236">
    <property type="entry name" value="Ubiquitin-like"/>
    <property type="match status" value="1"/>
</dbReference>
<keyword evidence="3" id="KW-1185">Reference proteome</keyword>
<dbReference type="EMBL" id="BQFW01000015">
    <property type="protein sequence ID" value="GJJ78780.1"/>
    <property type="molecule type" value="Genomic_DNA"/>
</dbReference>
<dbReference type="AlphaFoldDB" id="A0A9P3HL54"/>
<gene>
    <name evidence="2" type="ORF">EMPS_11139</name>
</gene>
<dbReference type="PROSITE" id="PS50053">
    <property type="entry name" value="UBIQUITIN_2"/>
    <property type="match status" value="1"/>
</dbReference>
<dbReference type="InterPro" id="IPR019956">
    <property type="entry name" value="Ubiquitin_dom"/>
</dbReference>
<reference evidence="2" key="1">
    <citation type="submission" date="2021-11" db="EMBL/GenBank/DDBJ databases">
        <authorList>
            <person name="Herlambang A."/>
            <person name="Guo Y."/>
            <person name="Takashima Y."/>
            <person name="Nishizawa T."/>
        </authorList>
    </citation>
    <scope>NUCLEOTIDE SEQUENCE</scope>
    <source>
        <strain evidence="2">E1425</strain>
    </source>
</reference>
<accession>A0A9P3HL54</accession>
<dbReference type="PRINTS" id="PR00348">
    <property type="entry name" value="UBIQUITIN"/>
</dbReference>
<sequence>MNVVVSQTGDRSEFTVDGNCSFSVERGSSPGTVLLSVRSPNRVASFLGPMMEISVDRSRAARTAATEATPRVNVAPVRSMSVATTLTSSTALDDAPPSYTNVIVDGGPSPREGADANRSLLSTLSPVIDQSSVEEQRFSIIVKTIAGSSGTLQVFGSMTMWKVKERCEDLTGYSAIELRLIYAGRQLEDERTLSDYGIRHGAVIHSIPRLRGS</sequence>
<dbReference type="InterPro" id="IPR000626">
    <property type="entry name" value="Ubiquitin-like_dom"/>
</dbReference>
<dbReference type="Pfam" id="PF00240">
    <property type="entry name" value="ubiquitin"/>
    <property type="match status" value="1"/>
</dbReference>
<dbReference type="PANTHER" id="PTHR10666">
    <property type="entry name" value="UBIQUITIN"/>
    <property type="match status" value="1"/>
</dbReference>
<organism evidence="2 3">
    <name type="scientific">Entomortierella parvispora</name>
    <dbReference type="NCBI Taxonomy" id="205924"/>
    <lineage>
        <taxon>Eukaryota</taxon>
        <taxon>Fungi</taxon>
        <taxon>Fungi incertae sedis</taxon>
        <taxon>Mucoromycota</taxon>
        <taxon>Mortierellomycotina</taxon>
        <taxon>Mortierellomycetes</taxon>
        <taxon>Mortierellales</taxon>
        <taxon>Mortierellaceae</taxon>
        <taxon>Entomortierella</taxon>
    </lineage>
</organism>
<reference evidence="2" key="2">
    <citation type="journal article" date="2022" name="Microbiol. Resour. Announc.">
        <title>Whole-Genome Sequence of Entomortierella parvispora E1425, a Mucoromycotan Fungus Associated with Burkholderiaceae-Related Endosymbiotic Bacteria.</title>
        <authorList>
            <person name="Herlambang A."/>
            <person name="Guo Y."/>
            <person name="Takashima Y."/>
            <person name="Narisawa K."/>
            <person name="Ohta H."/>
            <person name="Nishizawa T."/>
        </authorList>
    </citation>
    <scope>NUCLEOTIDE SEQUENCE</scope>
    <source>
        <strain evidence="2">E1425</strain>
    </source>
</reference>
<dbReference type="OrthoDB" id="428577at2759"/>
<evidence type="ECO:0000313" key="2">
    <source>
        <dbReference type="EMBL" id="GJJ78780.1"/>
    </source>
</evidence>
<comment type="caution">
    <text evidence="2">The sequence shown here is derived from an EMBL/GenBank/DDBJ whole genome shotgun (WGS) entry which is preliminary data.</text>
</comment>
<evidence type="ECO:0000313" key="3">
    <source>
        <dbReference type="Proteomes" id="UP000827284"/>
    </source>
</evidence>
<dbReference type="Proteomes" id="UP000827284">
    <property type="component" value="Unassembled WGS sequence"/>
</dbReference>
<dbReference type="Gene3D" id="3.10.20.90">
    <property type="entry name" value="Phosphatidylinositol 3-kinase Catalytic Subunit, Chain A, domain 1"/>
    <property type="match status" value="1"/>
</dbReference>
<protein>
    <recommendedName>
        <fullName evidence="1">Ubiquitin-like domain-containing protein</fullName>
    </recommendedName>
</protein>
<dbReference type="InterPro" id="IPR050158">
    <property type="entry name" value="Ubiquitin_ubiquitin-like"/>
</dbReference>
<dbReference type="InterPro" id="IPR029071">
    <property type="entry name" value="Ubiquitin-like_domsf"/>
</dbReference>
<name>A0A9P3HL54_9FUNG</name>
<feature type="domain" description="Ubiquitin-like" evidence="1">
    <location>
        <begin position="138"/>
        <end position="213"/>
    </location>
</feature>
<proteinExistence type="predicted"/>